<dbReference type="InterPro" id="IPR051201">
    <property type="entry name" value="Chloro_Bact_Ser_Proteases"/>
</dbReference>
<dbReference type="PANTHER" id="PTHR43343:SF3">
    <property type="entry name" value="PROTEASE DO-LIKE 8, CHLOROPLASTIC"/>
    <property type="match status" value="1"/>
</dbReference>
<name>A0A0S4QND7_9ACTN</name>
<dbReference type="AlphaFoldDB" id="A0A0S4QND7"/>
<dbReference type="SUPFAM" id="SSF50494">
    <property type="entry name" value="Trypsin-like serine proteases"/>
    <property type="match status" value="1"/>
</dbReference>
<keyword evidence="5" id="KW-1133">Transmembrane helix</keyword>
<organism evidence="6 7">
    <name type="scientific">Parafrankia irregularis</name>
    <dbReference type="NCBI Taxonomy" id="795642"/>
    <lineage>
        <taxon>Bacteria</taxon>
        <taxon>Bacillati</taxon>
        <taxon>Actinomycetota</taxon>
        <taxon>Actinomycetes</taxon>
        <taxon>Frankiales</taxon>
        <taxon>Frankiaceae</taxon>
        <taxon>Parafrankia</taxon>
    </lineage>
</organism>
<feature type="transmembrane region" description="Helical" evidence="5">
    <location>
        <begin position="27"/>
        <end position="49"/>
    </location>
</feature>
<dbReference type="InterPro" id="IPR001940">
    <property type="entry name" value="Peptidase_S1C"/>
</dbReference>
<dbReference type="GO" id="GO:0006508">
    <property type="term" value="P:proteolysis"/>
    <property type="evidence" value="ECO:0007669"/>
    <property type="project" value="UniProtKB-KW"/>
</dbReference>
<accession>A0A0S4QND7</accession>
<feature type="region of interest" description="Disordered" evidence="4">
    <location>
        <begin position="54"/>
        <end position="78"/>
    </location>
</feature>
<keyword evidence="5" id="KW-0472">Membrane</keyword>
<reference evidence="7" key="1">
    <citation type="submission" date="2015-11" db="EMBL/GenBank/DDBJ databases">
        <authorList>
            <person name="Varghese N."/>
        </authorList>
    </citation>
    <scope>NUCLEOTIDE SEQUENCE [LARGE SCALE GENOMIC DNA]</scope>
    <source>
        <strain evidence="7">DSM 45899</strain>
    </source>
</reference>
<evidence type="ECO:0000256" key="3">
    <source>
        <dbReference type="ARBA" id="ARBA00022801"/>
    </source>
</evidence>
<evidence type="ECO:0000256" key="2">
    <source>
        <dbReference type="ARBA" id="ARBA00022670"/>
    </source>
</evidence>
<keyword evidence="5" id="KW-0812">Transmembrane</keyword>
<dbReference type="InterPro" id="IPR009003">
    <property type="entry name" value="Peptidase_S1_PA"/>
</dbReference>
<gene>
    <name evidence="6" type="ORF">Ga0074812_110174</name>
</gene>
<dbReference type="GO" id="GO:0004252">
    <property type="term" value="F:serine-type endopeptidase activity"/>
    <property type="evidence" value="ECO:0007669"/>
    <property type="project" value="InterPro"/>
</dbReference>
<dbReference type="InterPro" id="IPR043504">
    <property type="entry name" value="Peptidase_S1_PA_chymotrypsin"/>
</dbReference>
<sequence length="281" mass="27222">MGLSVRTMTSGPEPRAAAGRAFGLRGIHTLLIASAVTIVTLAVVVAVLASRPGGSPQARAGTVPTPSASPSASPSPSVADVYQRVVPSVVVVRTEHGTVGSGVIVAGDGTVLTASHVVTDGGAISLTFSDGTRSTATVASTDPETDTAMLTPATLPRPVVPATLGSRVEVGGEVIALGNPLGLTFSVSSGVVSGLDRTAPSTATESGELSGLIQFDAAVNAGSSGGPLLDADGLVVGIVVSIADPGEDEAFAGIGFAVPISSALRSGGGGSGPGGGRGPRI</sequence>
<feature type="compositionally biased region" description="Low complexity" evidence="4">
    <location>
        <begin position="62"/>
        <end position="78"/>
    </location>
</feature>
<dbReference type="Pfam" id="PF13365">
    <property type="entry name" value="Trypsin_2"/>
    <property type="match status" value="1"/>
</dbReference>
<evidence type="ECO:0000256" key="5">
    <source>
        <dbReference type="SAM" id="Phobius"/>
    </source>
</evidence>
<keyword evidence="2" id="KW-0645">Protease</keyword>
<evidence type="ECO:0000256" key="4">
    <source>
        <dbReference type="SAM" id="MobiDB-lite"/>
    </source>
</evidence>
<evidence type="ECO:0000313" key="7">
    <source>
        <dbReference type="Proteomes" id="UP000198802"/>
    </source>
</evidence>
<dbReference type="PRINTS" id="PR00834">
    <property type="entry name" value="PROTEASES2C"/>
</dbReference>
<keyword evidence="7" id="KW-1185">Reference proteome</keyword>
<evidence type="ECO:0000313" key="6">
    <source>
        <dbReference type="EMBL" id="CUU57159.1"/>
    </source>
</evidence>
<dbReference type="Proteomes" id="UP000198802">
    <property type="component" value="Unassembled WGS sequence"/>
</dbReference>
<proteinExistence type="inferred from homology"/>
<keyword evidence="3" id="KW-0378">Hydrolase</keyword>
<comment type="similarity">
    <text evidence="1">Belongs to the peptidase S1C family.</text>
</comment>
<dbReference type="EMBL" id="FAOZ01000010">
    <property type="protein sequence ID" value="CUU57159.1"/>
    <property type="molecule type" value="Genomic_DNA"/>
</dbReference>
<protein>
    <submittedName>
        <fullName evidence="6">Trypsin-like peptidase domain-containing protein</fullName>
    </submittedName>
</protein>
<dbReference type="PANTHER" id="PTHR43343">
    <property type="entry name" value="PEPTIDASE S12"/>
    <property type="match status" value="1"/>
</dbReference>
<evidence type="ECO:0000256" key="1">
    <source>
        <dbReference type="ARBA" id="ARBA00010541"/>
    </source>
</evidence>
<dbReference type="Gene3D" id="2.40.10.10">
    <property type="entry name" value="Trypsin-like serine proteases"/>
    <property type="match status" value="2"/>
</dbReference>